<gene>
    <name evidence="1" type="ORF">HRQ87_17155</name>
</gene>
<name>A0ABX2IUD9_9RHOB</name>
<protein>
    <submittedName>
        <fullName evidence="1">Uncharacterized protein</fullName>
    </submittedName>
</protein>
<dbReference type="EMBL" id="JABUFE010000013">
    <property type="protein sequence ID" value="NSX56519.1"/>
    <property type="molecule type" value="Genomic_DNA"/>
</dbReference>
<accession>A0ABX2IUD9</accession>
<dbReference type="RefSeq" id="WP_174139671.1">
    <property type="nucleotide sequence ID" value="NZ_JABUFE010000013.1"/>
</dbReference>
<evidence type="ECO:0000313" key="2">
    <source>
        <dbReference type="Proteomes" id="UP000777935"/>
    </source>
</evidence>
<sequence length="66" mass="7621">MTDFIPEYGQVSADEFAEWVMLADDCGPEANLRFRDRHKHDIGIAFIRYMGAEIVPAQDLRYDAEI</sequence>
<proteinExistence type="predicted"/>
<dbReference type="Proteomes" id="UP000777935">
    <property type="component" value="Unassembled WGS sequence"/>
</dbReference>
<keyword evidence="2" id="KW-1185">Reference proteome</keyword>
<organism evidence="1 2">
    <name type="scientific">Parasulfitobacter algicola</name>
    <dbReference type="NCBI Taxonomy" id="2614809"/>
    <lineage>
        <taxon>Bacteria</taxon>
        <taxon>Pseudomonadati</taxon>
        <taxon>Pseudomonadota</taxon>
        <taxon>Alphaproteobacteria</taxon>
        <taxon>Rhodobacterales</taxon>
        <taxon>Roseobacteraceae</taxon>
        <taxon>Parasulfitobacter</taxon>
    </lineage>
</organism>
<comment type="caution">
    <text evidence="1">The sequence shown here is derived from an EMBL/GenBank/DDBJ whole genome shotgun (WGS) entry which is preliminary data.</text>
</comment>
<evidence type="ECO:0000313" key="1">
    <source>
        <dbReference type="EMBL" id="NSX56519.1"/>
    </source>
</evidence>
<reference evidence="1 2" key="1">
    <citation type="submission" date="2020-06" db="EMBL/GenBank/DDBJ databases">
        <title>Sulfitobacter algicola sp. nov., isolated from green algae.</title>
        <authorList>
            <person name="Wang C."/>
        </authorList>
    </citation>
    <scope>NUCLEOTIDE SEQUENCE [LARGE SCALE GENOMIC DNA]</scope>
    <source>
        <strain evidence="1 2">1151</strain>
    </source>
</reference>